<evidence type="ECO:0000259" key="1">
    <source>
        <dbReference type="Pfam" id="PF04773"/>
    </source>
</evidence>
<proteinExistence type="predicted"/>
<dbReference type="OrthoDB" id="673084at2"/>
<protein>
    <submittedName>
        <fullName evidence="3">FecR family protein</fullName>
    </submittedName>
</protein>
<dbReference type="PANTHER" id="PTHR30273:SF2">
    <property type="entry name" value="PROTEIN FECR"/>
    <property type="match status" value="1"/>
</dbReference>
<evidence type="ECO:0000313" key="3">
    <source>
        <dbReference type="EMBL" id="SEM11417.1"/>
    </source>
</evidence>
<dbReference type="Gene3D" id="2.60.120.1440">
    <property type="match status" value="1"/>
</dbReference>
<accession>A0A1H7VRJ8</accession>
<dbReference type="AlphaFoldDB" id="A0A1H7VRJ8"/>
<dbReference type="Proteomes" id="UP000198984">
    <property type="component" value="Unassembled WGS sequence"/>
</dbReference>
<dbReference type="PANTHER" id="PTHR30273">
    <property type="entry name" value="PERIPLASMIC SIGNAL SENSOR AND SIGMA FACTOR ACTIVATOR FECR-RELATED"/>
    <property type="match status" value="1"/>
</dbReference>
<name>A0A1H7VRJ8_9BACT</name>
<organism evidence="3 4">
    <name type="scientific">Chitinophaga rupis</name>
    <dbReference type="NCBI Taxonomy" id="573321"/>
    <lineage>
        <taxon>Bacteria</taxon>
        <taxon>Pseudomonadati</taxon>
        <taxon>Bacteroidota</taxon>
        <taxon>Chitinophagia</taxon>
        <taxon>Chitinophagales</taxon>
        <taxon>Chitinophagaceae</taxon>
        <taxon>Chitinophaga</taxon>
    </lineage>
</organism>
<keyword evidence="4" id="KW-1185">Reference proteome</keyword>
<feature type="domain" description="Protein FecR C-terminal" evidence="2">
    <location>
        <begin position="191"/>
        <end position="258"/>
    </location>
</feature>
<dbReference type="InterPro" id="IPR012373">
    <property type="entry name" value="Ferrdict_sens_TM"/>
</dbReference>
<gene>
    <name evidence="3" type="ORF">SAMN04488505_103405</name>
</gene>
<dbReference type="EMBL" id="FOBB01000003">
    <property type="protein sequence ID" value="SEM11417.1"/>
    <property type="molecule type" value="Genomic_DNA"/>
</dbReference>
<sequence>MFNTSVQNTLPIMGLLLMAGIHLQCQPSEKQDPVKHLLNGQTTYTTYQGEVGHRKKLQLADSSTVILNAGSRLLVPATFPQQGRELILDGEAYFDAAPIANGRPFTVKTDKLTITALGTAFKIRSFAAQPGATAYLLNGKVKVAKTYHSTTDNQPEILERGQMVLANKDIDLMEKETYQPAELEAWLQEDLRFKDIPFMTMVRQLEDWFAVTITVEGDVSSIKNMTASFRHNTLQEVLEILRKAAHCSYKIKGDEVVITID</sequence>
<dbReference type="GO" id="GO:0016989">
    <property type="term" value="F:sigma factor antagonist activity"/>
    <property type="evidence" value="ECO:0007669"/>
    <property type="project" value="TreeGrafter"/>
</dbReference>
<dbReference type="Pfam" id="PF16344">
    <property type="entry name" value="FecR_C"/>
    <property type="match status" value="1"/>
</dbReference>
<dbReference type="Gene3D" id="3.55.50.30">
    <property type="match status" value="1"/>
</dbReference>
<dbReference type="STRING" id="573321.SAMN04488505_103405"/>
<dbReference type="Pfam" id="PF04773">
    <property type="entry name" value="FecR"/>
    <property type="match status" value="1"/>
</dbReference>
<dbReference type="RefSeq" id="WP_162277552.1">
    <property type="nucleotide sequence ID" value="NZ_FOBB01000003.1"/>
</dbReference>
<evidence type="ECO:0000313" key="4">
    <source>
        <dbReference type="Proteomes" id="UP000198984"/>
    </source>
</evidence>
<feature type="domain" description="FecR protein" evidence="1">
    <location>
        <begin position="47"/>
        <end position="142"/>
    </location>
</feature>
<dbReference type="InterPro" id="IPR032508">
    <property type="entry name" value="FecR_C"/>
</dbReference>
<reference evidence="3 4" key="1">
    <citation type="submission" date="2016-10" db="EMBL/GenBank/DDBJ databases">
        <authorList>
            <person name="de Groot N.N."/>
        </authorList>
    </citation>
    <scope>NUCLEOTIDE SEQUENCE [LARGE SCALE GENOMIC DNA]</scope>
    <source>
        <strain evidence="3 4">DSM 21039</strain>
    </source>
</reference>
<evidence type="ECO:0000259" key="2">
    <source>
        <dbReference type="Pfam" id="PF16344"/>
    </source>
</evidence>
<dbReference type="InterPro" id="IPR006860">
    <property type="entry name" value="FecR"/>
</dbReference>